<name>A0ABW1XKK7_9ALTE</name>
<organism evidence="1 2">
    <name type="scientific">Pseudobowmanella zhangzhouensis</name>
    <dbReference type="NCBI Taxonomy" id="1537679"/>
    <lineage>
        <taxon>Bacteria</taxon>
        <taxon>Pseudomonadati</taxon>
        <taxon>Pseudomonadota</taxon>
        <taxon>Gammaproteobacteria</taxon>
        <taxon>Alteromonadales</taxon>
        <taxon>Alteromonadaceae</taxon>
    </lineage>
</organism>
<sequence>MFSKYTKVAVLCGLLAIILTLSLQLSKTGQINPASEVCELNSASCEFLIENQVIRLTFEPFPVQLEEEIRLKAHLPSGWQLQSGAIEGVNMYMGRIPLITDGQNSGVFFLGSCSEARMQWQLLLEISTQNGTRYPLMVHFITER</sequence>
<evidence type="ECO:0000313" key="1">
    <source>
        <dbReference type="EMBL" id="MFC6440096.1"/>
    </source>
</evidence>
<comment type="caution">
    <text evidence="1">The sequence shown here is derived from an EMBL/GenBank/DDBJ whole genome shotgun (WGS) entry which is preliminary data.</text>
</comment>
<dbReference type="Proteomes" id="UP001596364">
    <property type="component" value="Unassembled WGS sequence"/>
</dbReference>
<keyword evidence="2" id="KW-1185">Reference proteome</keyword>
<accession>A0ABW1XKK7</accession>
<protein>
    <submittedName>
        <fullName evidence="1">Uncharacterized protein</fullName>
    </submittedName>
</protein>
<evidence type="ECO:0000313" key="2">
    <source>
        <dbReference type="Proteomes" id="UP001596364"/>
    </source>
</evidence>
<proteinExistence type="predicted"/>
<gene>
    <name evidence="1" type="ORF">ACFP85_08055</name>
</gene>
<dbReference type="RefSeq" id="WP_377148610.1">
    <property type="nucleotide sequence ID" value="NZ_JBHSUS010000001.1"/>
</dbReference>
<dbReference type="EMBL" id="JBHSUS010000001">
    <property type="protein sequence ID" value="MFC6440096.1"/>
    <property type="molecule type" value="Genomic_DNA"/>
</dbReference>
<reference evidence="2" key="1">
    <citation type="journal article" date="2019" name="Int. J. Syst. Evol. Microbiol.">
        <title>The Global Catalogue of Microorganisms (GCM) 10K type strain sequencing project: providing services to taxonomists for standard genome sequencing and annotation.</title>
        <authorList>
            <consortium name="The Broad Institute Genomics Platform"/>
            <consortium name="The Broad Institute Genome Sequencing Center for Infectious Disease"/>
            <person name="Wu L."/>
            <person name="Ma J."/>
        </authorList>
    </citation>
    <scope>NUCLEOTIDE SEQUENCE [LARGE SCALE GENOMIC DNA]</scope>
    <source>
        <strain evidence="2">CGMCC 1.16031</strain>
    </source>
</reference>